<keyword evidence="2 5" id="KW-0812">Transmembrane</keyword>
<dbReference type="PANTHER" id="PTHR33507">
    <property type="entry name" value="INNER MEMBRANE PROTEIN YBBJ"/>
    <property type="match status" value="1"/>
</dbReference>
<accession>X1V3W8</accession>
<evidence type="ECO:0000256" key="1">
    <source>
        <dbReference type="ARBA" id="ARBA00004141"/>
    </source>
</evidence>
<proteinExistence type="predicted"/>
<dbReference type="SUPFAM" id="SSF141322">
    <property type="entry name" value="NfeD domain-like"/>
    <property type="match status" value="1"/>
</dbReference>
<feature type="domain" description="NfeD-like C-terminal" evidence="6">
    <location>
        <begin position="92"/>
        <end position="147"/>
    </location>
</feature>
<comment type="caution">
    <text evidence="7">The sequence shown here is derived from an EMBL/GenBank/DDBJ whole genome shotgun (WGS) entry which is preliminary data.</text>
</comment>
<keyword evidence="3 5" id="KW-1133">Transmembrane helix</keyword>
<gene>
    <name evidence="7" type="ORF">S12H4_59330</name>
</gene>
<dbReference type="PANTHER" id="PTHR33507:SF3">
    <property type="entry name" value="INNER MEMBRANE PROTEIN YBBJ"/>
    <property type="match status" value="1"/>
</dbReference>
<comment type="subcellular location">
    <subcellularLocation>
        <location evidence="1">Membrane</location>
        <topology evidence="1">Multi-pass membrane protein</topology>
    </subcellularLocation>
</comment>
<sequence length="149" mass="16211">YLKPELIWFLLGLALLITEFAMPGLIVFFFGVGACIVAIVCLLSSYVAGSINTQLIIFIGSSVASLLLLRRWLKGIFLGHTVSKQDLRQNLEEFVGQRAVVVDKIVPKAGGKVEFHGTSWEARAEQEIAAGAVVEIIGKDNITLKVKAL</sequence>
<evidence type="ECO:0000256" key="2">
    <source>
        <dbReference type="ARBA" id="ARBA00022692"/>
    </source>
</evidence>
<dbReference type="AlphaFoldDB" id="X1V3W8"/>
<dbReference type="EMBL" id="BARW01038740">
    <property type="protein sequence ID" value="GAJ24404.1"/>
    <property type="molecule type" value="Genomic_DNA"/>
</dbReference>
<dbReference type="Gene3D" id="2.40.50.140">
    <property type="entry name" value="Nucleic acid-binding proteins"/>
    <property type="match status" value="1"/>
</dbReference>
<dbReference type="Pfam" id="PF01957">
    <property type="entry name" value="NfeD"/>
    <property type="match status" value="1"/>
</dbReference>
<dbReference type="GO" id="GO:0005886">
    <property type="term" value="C:plasma membrane"/>
    <property type="evidence" value="ECO:0007669"/>
    <property type="project" value="TreeGrafter"/>
</dbReference>
<organism evidence="7">
    <name type="scientific">marine sediment metagenome</name>
    <dbReference type="NCBI Taxonomy" id="412755"/>
    <lineage>
        <taxon>unclassified sequences</taxon>
        <taxon>metagenomes</taxon>
        <taxon>ecological metagenomes</taxon>
    </lineage>
</organism>
<evidence type="ECO:0000313" key="7">
    <source>
        <dbReference type="EMBL" id="GAJ24404.1"/>
    </source>
</evidence>
<protein>
    <recommendedName>
        <fullName evidence="6">NfeD-like C-terminal domain-containing protein</fullName>
    </recommendedName>
</protein>
<keyword evidence="4 5" id="KW-0472">Membrane</keyword>
<dbReference type="InterPro" id="IPR052165">
    <property type="entry name" value="Membrane_assoc_protease"/>
</dbReference>
<name>X1V3W8_9ZZZZ</name>
<evidence type="ECO:0000256" key="5">
    <source>
        <dbReference type="SAM" id="Phobius"/>
    </source>
</evidence>
<dbReference type="InterPro" id="IPR012340">
    <property type="entry name" value="NA-bd_OB-fold"/>
</dbReference>
<dbReference type="InterPro" id="IPR002810">
    <property type="entry name" value="NfeD-like_C"/>
</dbReference>
<feature type="non-terminal residue" evidence="7">
    <location>
        <position position="1"/>
    </location>
</feature>
<feature type="transmembrane region" description="Helical" evidence="5">
    <location>
        <begin position="55"/>
        <end position="73"/>
    </location>
</feature>
<reference evidence="7" key="1">
    <citation type="journal article" date="2014" name="Front. Microbiol.">
        <title>High frequency of phylogenetically diverse reductive dehalogenase-homologous genes in deep subseafloor sedimentary metagenomes.</title>
        <authorList>
            <person name="Kawai M."/>
            <person name="Futagami T."/>
            <person name="Toyoda A."/>
            <person name="Takaki Y."/>
            <person name="Nishi S."/>
            <person name="Hori S."/>
            <person name="Arai W."/>
            <person name="Tsubouchi T."/>
            <person name="Morono Y."/>
            <person name="Uchiyama I."/>
            <person name="Ito T."/>
            <person name="Fujiyama A."/>
            <person name="Inagaki F."/>
            <person name="Takami H."/>
        </authorList>
    </citation>
    <scope>NUCLEOTIDE SEQUENCE</scope>
    <source>
        <strain evidence="7">Expedition CK06-06</strain>
    </source>
</reference>
<evidence type="ECO:0000256" key="3">
    <source>
        <dbReference type="ARBA" id="ARBA00022989"/>
    </source>
</evidence>
<evidence type="ECO:0000256" key="4">
    <source>
        <dbReference type="ARBA" id="ARBA00023136"/>
    </source>
</evidence>
<feature type="transmembrane region" description="Helical" evidence="5">
    <location>
        <begin position="27"/>
        <end position="49"/>
    </location>
</feature>
<evidence type="ECO:0000259" key="6">
    <source>
        <dbReference type="Pfam" id="PF01957"/>
    </source>
</evidence>